<reference evidence="9" key="1">
    <citation type="submission" date="2025-08" db="UniProtKB">
        <authorList>
            <consortium name="Ensembl"/>
        </authorList>
    </citation>
    <scope>IDENTIFICATION</scope>
</reference>
<organism evidence="9 10">
    <name type="scientific">Sphenodon punctatus</name>
    <name type="common">Tuatara</name>
    <name type="synonym">Hatteria punctata</name>
    <dbReference type="NCBI Taxonomy" id="8508"/>
    <lineage>
        <taxon>Eukaryota</taxon>
        <taxon>Metazoa</taxon>
        <taxon>Chordata</taxon>
        <taxon>Craniata</taxon>
        <taxon>Vertebrata</taxon>
        <taxon>Euteleostomi</taxon>
        <taxon>Lepidosauria</taxon>
        <taxon>Sphenodontia</taxon>
        <taxon>Sphenodontidae</taxon>
        <taxon>Sphenodon</taxon>
    </lineage>
</organism>
<feature type="transmembrane region" description="Helical" evidence="8">
    <location>
        <begin position="377"/>
        <end position="398"/>
    </location>
</feature>
<accession>A0A8D0HH51</accession>
<feature type="transmembrane region" description="Helical" evidence="8">
    <location>
        <begin position="33"/>
        <end position="56"/>
    </location>
</feature>
<dbReference type="SUPFAM" id="SSF103473">
    <property type="entry name" value="MFS general substrate transporter"/>
    <property type="match status" value="1"/>
</dbReference>
<feature type="transmembrane region" description="Helical" evidence="8">
    <location>
        <begin position="156"/>
        <end position="177"/>
    </location>
</feature>
<evidence type="ECO:0000256" key="2">
    <source>
        <dbReference type="ARBA" id="ARBA00008335"/>
    </source>
</evidence>
<dbReference type="Pfam" id="PF07690">
    <property type="entry name" value="MFS_1"/>
    <property type="match status" value="1"/>
</dbReference>
<dbReference type="PANTHER" id="PTHR12778:SF10">
    <property type="entry name" value="MAJOR FACILITATOR SUPERFAMILY DOMAIN-CONTAINING PROTEIN 3"/>
    <property type="match status" value="1"/>
</dbReference>
<evidence type="ECO:0000256" key="5">
    <source>
        <dbReference type="ARBA" id="ARBA00022989"/>
    </source>
</evidence>
<dbReference type="GO" id="GO:0016020">
    <property type="term" value="C:membrane"/>
    <property type="evidence" value="ECO:0007669"/>
    <property type="project" value="UniProtKB-SubCell"/>
</dbReference>
<evidence type="ECO:0000256" key="1">
    <source>
        <dbReference type="ARBA" id="ARBA00004141"/>
    </source>
</evidence>
<keyword evidence="6 8" id="KW-0472">Membrane</keyword>
<comment type="similarity">
    <text evidence="2">Belongs to the major facilitator superfamily.</text>
</comment>
<evidence type="ECO:0000256" key="4">
    <source>
        <dbReference type="ARBA" id="ARBA00022692"/>
    </source>
</evidence>
<gene>
    <name evidence="9" type="primary">MFSD3</name>
</gene>
<evidence type="ECO:0000256" key="7">
    <source>
        <dbReference type="ARBA" id="ARBA00069953"/>
    </source>
</evidence>
<proteinExistence type="inferred from homology"/>
<dbReference type="Ensembl" id="ENSSPUT00000025282.1">
    <property type="protein sequence ID" value="ENSSPUP00000023698.1"/>
    <property type="gene ID" value="ENSSPUG00000018145.1"/>
</dbReference>
<dbReference type="Proteomes" id="UP000694392">
    <property type="component" value="Unplaced"/>
</dbReference>
<evidence type="ECO:0000256" key="8">
    <source>
        <dbReference type="SAM" id="Phobius"/>
    </source>
</evidence>
<protein>
    <recommendedName>
        <fullName evidence="7">Major facilitator superfamily domain-containing protein 3</fullName>
    </recommendedName>
</protein>
<evidence type="ECO:0000256" key="6">
    <source>
        <dbReference type="ARBA" id="ARBA00023136"/>
    </source>
</evidence>
<name>A0A8D0HH51_SPHPU</name>
<dbReference type="OMA" id="PFYVDMG"/>
<dbReference type="GeneTree" id="ENSGT00940000154019"/>
<evidence type="ECO:0000313" key="10">
    <source>
        <dbReference type="Proteomes" id="UP000694392"/>
    </source>
</evidence>
<dbReference type="Gene3D" id="1.20.1250.20">
    <property type="entry name" value="MFS general substrate transporter like domains"/>
    <property type="match status" value="1"/>
</dbReference>
<dbReference type="InterPro" id="IPR004752">
    <property type="entry name" value="AmpG_permease/AT-1"/>
</dbReference>
<dbReference type="FunFam" id="1.20.1250.20:FF:000176">
    <property type="entry name" value="Major facilitator superfamily domain containing 3"/>
    <property type="match status" value="1"/>
</dbReference>
<evidence type="ECO:0000313" key="9">
    <source>
        <dbReference type="Ensembl" id="ENSSPUP00000023698.1"/>
    </source>
</evidence>
<keyword evidence="10" id="KW-1185">Reference proteome</keyword>
<comment type="subcellular location">
    <subcellularLocation>
        <location evidence="1">Membrane</location>
        <topology evidence="1">Multi-pass membrane protein</topology>
    </subcellularLocation>
</comment>
<dbReference type="InterPro" id="IPR036259">
    <property type="entry name" value="MFS_trans_sf"/>
</dbReference>
<keyword evidence="3" id="KW-0813">Transport</keyword>
<reference evidence="9" key="2">
    <citation type="submission" date="2025-09" db="UniProtKB">
        <authorList>
            <consortium name="Ensembl"/>
        </authorList>
    </citation>
    <scope>IDENTIFICATION</scope>
</reference>
<feature type="transmembrane region" description="Helical" evidence="8">
    <location>
        <begin position="250"/>
        <end position="273"/>
    </location>
</feature>
<feature type="transmembrane region" description="Helical" evidence="8">
    <location>
        <begin position="310"/>
        <end position="338"/>
    </location>
</feature>
<feature type="transmembrane region" description="Helical" evidence="8">
    <location>
        <begin position="68"/>
        <end position="87"/>
    </location>
</feature>
<evidence type="ECO:0000256" key="3">
    <source>
        <dbReference type="ARBA" id="ARBA00022448"/>
    </source>
</evidence>
<sequence>MNPRYVLLGLLYFVQGMPYGLQSSLLPIYFRSVGLSFTRIGLAKVLYLPWILKVLWAPLVDQYLTKRSWLLLSMSGLLAACLAGASLTPEIHFLPVAAMLLLMNLLASVQDIAVDGVAVQLLGQEEVGHGNTIQVVAYKMGSVVAGGGFLTLMNRLGWGCLFVFLAAIYLLAILYAWGAPELRGTRPSTSQESCARTRTLNLWWILRELLSVPDTPWTIGFVLLYKLGEQGATTMFPLFLLDHGFSSQQLGLWTGLVAVAFSIVGSSLGGHLLSKQRRPLALLRALLLLRLCSLGAQTLLVSLYGDAVSFFQAAAVLSLSVQHFVGGMITTLTFSLMMHCTQRADSSIQATHYSFLAALEVLGKLAFSTLVGGLVDWLGFGASFCIFLLLSLASVLYVRWAPPARR</sequence>
<dbReference type="AlphaFoldDB" id="A0A8D0HH51"/>
<dbReference type="CDD" id="cd17485">
    <property type="entry name" value="MFS_MFSD3"/>
    <property type="match status" value="1"/>
</dbReference>
<feature type="transmembrane region" description="Helical" evidence="8">
    <location>
        <begin position="285"/>
        <end position="304"/>
    </location>
</feature>
<dbReference type="PANTHER" id="PTHR12778">
    <property type="entry name" value="SOLUTE CARRIER FAMILY 33 ACETYL-COA TRANSPORTER -RELATED"/>
    <property type="match status" value="1"/>
</dbReference>
<dbReference type="InterPro" id="IPR011701">
    <property type="entry name" value="MFS"/>
</dbReference>
<keyword evidence="5 8" id="KW-1133">Transmembrane helix</keyword>
<keyword evidence="4 8" id="KW-0812">Transmembrane</keyword>
<feature type="transmembrane region" description="Helical" evidence="8">
    <location>
        <begin position="350"/>
        <end position="371"/>
    </location>
</feature>
<dbReference type="GO" id="GO:0022857">
    <property type="term" value="F:transmembrane transporter activity"/>
    <property type="evidence" value="ECO:0007669"/>
    <property type="project" value="InterPro"/>
</dbReference>